<comment type="caution">
    <text evidence="1">The sequence shown here is derived from an EMBL/GenBank/DDBJ whole genome shotgun (WGS) entry which is preliminary data.</text>
</comment>
<dbReference type="AlphaFoldDB" id="A0A8H4TE15"/>
<proteinExistence type="predicted"/>
<sequence>MNGYSLNDLAVVRSHLSQLASRPLPPFPDPEPDAKQRREYVERFLSQCFPREDSEDTKKLLRKDATIIAANLLIKGRTRTSAVSRFAWEADKVFWDLWSFEVLELPPQSKPAWPWPRPPVPKCAEPLSTVLSSLINDHDRDGGLDINLTSVPEEEECPEAPSQVESTSIQVIEWNGMHYPLPVPTPTLRGRRNAWVKLYPRVTPPPELPFTLVLPSEFDFWTFVWGPNGRDFNKIRERLLEERVEVSWRYDERVEGNEVNVECPIDTANLPETSHALVVGPVDPQAMARGELLLHNCNPINSEGIGRVWADIRAWYSACTVGQLTTMRSYLDNIAEGRKASGADTIPVLPAGFKEVQARNKQERRACEEAISTILDNNRIGMRTYAALKDWAISRKEGICLDVPERINLAADLWRERATTPEMRFDVSERIATMKAIVKADLLHSSMRL</sequence>
<reference evidence="1" key="1">
    <citation type="journal article" date="2020" name="BMC Genomics">
        <title>Correction to: Identification and distribution of gene clusters required for synthesis of sphingolipid metabolism inhibitors in diverse species of the filamentous fungus Fusarium.</title>
        <authorList>
            <person name="Kim H.S."/>
            <person name="Lohmar J.M."/>
            <person name="Busman M."/>
            <person name="Brown D.W."/>
            <person name="Naumann T.A."/>
            <person name="Divon H.H."/>
            <person name="Lysoe E."/>
            <person name="Uhlig S."/>
            <person name="Proctor R.H."/>
        </authorList>
    </citation>
    <scope>NUCLEOTIDE SEQUENCE</scope>
    <source>
        <strain evidence="1">NRRL 45417</strain>
    </source>
</reference>
<name>A0A8H4TE15_9HYPO</name>
<reference evidence="1" key="2">
    <citation type="submission" date="2020-05" db="EMBL/GenBank/DDBJ databases">
        <authorList>
            <person name="Kim H.-S."/>
            <person name="Proctor R.H."/>
            <person name="Brown D.W."/>
        </authorList>
    </citation>
    <scope>NUCLEOTIDE SEQUENCE</scope>
    <source>
        <strain evidence="1">NRRL 45417</strain>
    </source>
</reference>
<dbReference type="OrthoDB" id="5049812at2759"/>
<dbReference type="Proteomes" id="UP000604273">
    <property type="component" value="Unassembled WGS sequence"/>
</dbReference>
<dbReference type="EMBL" id="JABFAI010000087">
    <property type="protein sequence ID" value="KAF4956290.1"/>
    <property type="molecule type" value="Genomic_DNA"/>
</dbReference>
<evidence type="ECO:0000313" key="2">
    <source>
        <dbReference type="Proteomes" id="UP000604273"/>
    </source>
</evidence>
<organism evidence="1 2">
    <name type="scientific">Fusarium gaditjirri</name>
    <dbReference type="NCBI Taxonomy" id="282569"/>
    <lineage>
        <taxon>Eukaryota</taxon>
        <taxon>Fungi</taxon>
        <taxon>Dikarya</taxon>
        <taxon>Ascomycota</taxon>
        <taxon>Pezizomycotina</taxon>
        <taxon>Sordariomycetes</taxon>
        <taxon>Hypocreomycetidae</taxon>
        <taxon>Hypocreales</taxon>
        <taxon>Nectriaceae</taxon>
        <taxon>Fusarium</taxon>
        <taxon>Fusarium nisikadoi species complex</taxon>
    </lineage>
</organism>
<gene>
    <name evidence="1" type="ORF">FGADI_3867</name>
</gene>
<accession>A0A8H4TE15</accession>
<protein>
    <submittedName>
        <fullName evidence="1">Uncharacterized protein</fullName>
    </submittedName>
</protein>
<keyword evidence="2" id="KW-1185">Reference proteome</keyword>
<evidence type="ECO:0000313" key="1">
    <source>
        <dbReference type="EMBL" id="KAF4956290.1"/>
    </source>
</evidence>